<reference evidence="4" key="1">
    <citation type="submission" date="2017-01" db="EMBL/GenBank/DDBJ databases">
        <authorList>
            <person name="Wang Y."/>
            <person name="White M."/>
            <person name="Kvist S."/>
            <person name="Moncalvo J.-M."/>
        </authorList>
    </citation>
    <scope>NUCLEOTIDE SEQUENCE [LARGE SCALE GENOMIC DNA]</scope>
    <source>
        <strain evidence="4">COL-18-3</strain>
    </source>
</reference>
<feature type="compositionally biased region" description="Low complexity" evidence="1">
    <location>
        <begin position="1178"/>
        <end position="1188"/>
    </location>
</feature>
<dbReference type="Proteomes" id="UP000188320">
    <property type="component" value="Unassembled WGS sequence"/>
</dbReference>
<feature type="region of interest" description="Disordered" evidence="1">
    <location>
        <begin position="1"/>
        <end position="22"/>
    </location>
</feature>
<organism evidence="3 4">
    <name type="scientific">Zancudomyces culisetae</name>
    <name type="common">Gut fungus</name>
    <name type="synonym">Smittium culisetae</name>
    <dbReference type="NCBI Taxonomy" id="1213189"/>
    <lineage>
        <taxon>Eukaryota</taxon>
        <taxon>Fungi</taxon>
        <taxon>Fungi incertae sedis</taxon>
        <taxon>Zoopagomycota</taxon>
        <taxon>Kickxellomycotina</taxon>
        <taxon>Harpellomycetes</taxon>
        <taxon>Harpellales</taxon>
        <taxon>Legeriomycetaceae</taxon>
        <taxon>Zancudomyces</taxon>
    </lineage>
</organism>
<keyword evidence="4" id="KW-1185">Reference proteome</keyword>
<dbReference type="SUPFAM" id="SSF48371">
    <property type="entry name" value="ARM repeat"/>
    <property type="match status" value="1"/>
</dbReference>
<evidence type="ECO:0000313" key="4">
    <source>
        <dbReference type="Proteomes" id="UP000188320"/>
    </source>
</evidence>
<protein>
    <submittedName>
        <fullName evidence="3">Ribosomal RNA-processing protein 12</fullName>
    </submittedName>
</protein>
<feature type="region of interest" description="Disordered" evidence="1">
    <location>
        <begin position="917"/>
        <end position="945"/>
    </location>
</feature>
<dbReference type="OrthoDB" id="2192888at2759"/>
<evidence type="ECO:0000256" key="1">
    <source>
        <dbReference type="SAM" id="MobiDB-lite"/>
    </source>
</evidence>
<comment type="caution">
    <text evidence="3">The sequence shown here is derived from an EMBL/GenBank/DDBJ whole genome shotgun (WGS) entry which is preliminary data.</text>
</comment>
<evidence type="ECO:0000259" key="2">
    <source>
        <dbReference type="Pfam" id="PF08161"/>
    </source>
</evidence>
<dbReference type="PANTHER" id="PTHR48287:SF1">
    <property type="entry name" value="ARM REPEAT SUPERFAMILY PROTEIN"/>
    <property type="match status" value="1"/>
</dbReference>
<name>A0A1R1PPS9_ZANCU</name>
<evidence type="ECO:0000313" key="3">
    <source>
        <dbReference type="EMBL" id="OMH82967.1"/>
    </source>
</evidence>
<feature type="compositionally biased region" description="Polar residues" evidence="1">
    <location>
        <begin position="1158"/>
        <end position="1171"/>
    </location>
</feature>
<feature type="domain" description="RRP12 HEAT" evidence="2">
    <location>
        <begin position="240"/>
        <end position="501"/>
    </location>
</feature>
<dbReference type="PANTHER" id="PTHR48287">
    <property type="entry name" value="ARM REPEAT SUPERFAMILY PROTEIN"/>
    <property type="match status" value="1"/>
</dbReference>
<dbReference type="EMBL" id="LSSK01000552">
    <property type="protein sequence ID" value="OMH82967.1"/>
    <property type="molecule type" value="Genomic_DNA"/>
</dbReference>
<feature type="region of interest" description="Disordered" evidence="1">
    <location>
        <begin position="86"/>
        <end position="116"/>
    </location>
</feature>
<dbReference type="Pfam" id="PF08161">
    <property type="entry name" value="RRP12_HEAT"/>
    <property type="match status" value="1"/>
</dbReference>
<feature type="compositionally biased region" description="Polar residues" evidence="1">
    <location>
        <begin position="10"/>
        <end position="21"/>
    </location>
</feature>
<gene>
    <name evidence="3" type="ORF">AX774_g3538</name>
</gene>
<feature type="compositionally biased region" description="Basic residues" evidence="1">
    <location>
        <begin position="1067"/>
        <end position="1078"/>
    </location>
</feature>
<sequence>MQEGSKAKGKNTSQSKLQSQHPMAVDSITFAMEMLENGLQQQDGAGGVDIRQVKLVSALCSAVPKEKLAYMVWRLMEIATIKNKEQQQQQQQQKKQRIGENGVHNGDASIEDDENEELEELEKIVEGLIEGIHQLFKAAVELKEINKVKELVEQLRKQKPGANNSSGGGNSNEGVGAGVGKAIDAEIWIRVMEVVVGVEYIEGVESMEYLGSETAVSVLDGAQVLNIFRDMKGYLETGTQRTKKAAAKGMRRIIREKIVTNYSGNSSANLQAMMTMEQEIGKELEEAMGYQYRNEWKEVFKLIREYMYVGQPLLPQTEPQGVSNEEVKSQKKGLKMVKLSEQKQKIIEHVAAMRGDLNQPFNVQNEVDNMLTASVRALGPRQFLQVLPLNLEAILTKDYSTSRTWELPLMKGGIQGAEIGHFINEMIPRADMMGQQSRELLVLSLSSGQDSGNNSNGKAIQAKVLKTIEMQIWDLFVEYTSNNPVDVEQSVTNEFMQEMIRRIVATPQSIDNNDNNNIINGSDNQSIAMADEETRIKEMIVSGLRGLAKYTKTLMQSQSDNLGTTSNCVNVVVQTAPQLISILFNELNSNDSNNNNNNNNSGINTRTINAELIKETAREYLGLCSEQQVVELYGQLDSMVNNSVSSITNGDKDSNVDQVLVILEVLIIIAPYFNSEIAQQILNKYLVLLSNSDSSSSSNDLFDNQELKRKVYKLITEVIGKLENQPLVIHEVLKSVVISKSNDASNNASRSGGEVSLGLSVNIKDRIKLITKLIEMQIHAYSSFQNLEISTQMNSEAETVTKLLIGETVVYTKNINEKIRVSSLKLLENIAKLTILRFNIVNGSGNGGLKWVIDVVAAGLASQSAVMISATINSITHLLLHYYNAETSENNNSVEGLAYINEIFDTVILFITKDVSSNKKKDGSGNVKNKKNGNKSVGNGNGNGNFDAKNSHEIINKSILNFFKTYSSLIKTQIEKNRLMVMLEFIKTHNYGKGNKYLLVKFIKIFGNDYISPLFIAQNQNQPGSNTQELLSHYRRFYNSVVRLMNPNTNKDADTLELDNLTGGNKNGKKEKRDKRRNAQQNKQMLLDDYISNNTNSNTNNDNGIDDDGDGGMAMDFLSKSAFSRFTTFKNNSNKGLFGNDDDGINIDFKNGKLVVPNEQSPTDNNTGNQNDTKKPFSMSMSMSMSHSTNKQQKAIH</sequence>
<feature type="region of interest" description="Disordered" evidence="1">
    <location>
        <begin position="1053"/>
        <end position="1080"/>
    </location>
</feature>
<dbReference type="AlphaFoldDB" id="A0A1R1PPS9"/>
<dbReference type="InterPro" id="IPR016024">
    <property type="entry name" value="ARM-type_fold"/>
</dbReference>
<dbReference type="InterPro" id="IPR052087">
    <property type="entry name" value="RRP12"/>
</dbReference>
<dbReference type="InterPro" id="IPR012978">
    <property type="entry name" value="HEAT_RRP12"/>
</dbReference>
<proteinExistence type="predicted"/>
<feature type="region of interest" description="Disordered" evidence="1">
    <location>
        <begin position="1154"/>
        <end position="1197"/>
    </location>
</feature>
<accession>A0A1R1PPS9</accession>
<dbReference type="GO" id="GO:0005634">
    <property type="term" value="C:nucleus"/>
    <property type="evidence" value="ECO:0007669"/>
    <property type="project" value="UniProtKB-SubCell"/>
</dbReference>